<organism evidence="2 3">
    <name type="scientific">Brassica carinata</name>
    <name type="common">Ethiopian mustard</name>
    <name type="synonym">Abyssinian cabbage</name>
    <dbReference type="NCBI Taxonomy" id="52824"/>
    <lineage>
        <taxon>Eukaryota</taxon>
        <taxon>Viridiplantae</taxon>
        <taxon>Streptophyta</taxon>
        <taxon>Embryophyta</taxon>
        <taxon>Tracheophyta</taxon>
        <taxon>Spermatophyta</taxon>
        <taxon>Magnoliopsida</taxon>
        <taxon>eudicotyledons</taxon>
        <taxon>Gunneridae</taxon>
        <taxon>Pentapetalae</taxon>
        <taxon>rosids</taxon>
        <taxon>malvids</taxon>
        <taxon>Brassicales</taxon>
        <taxon>Brassicaceae</taxon>
        <taxon>Brassiceae</taxon>
        <taxon>Brassica</taxon>
    </lineage>
</organism>
<evidence type="ECO:0000256" key="1">
    <source>
        <dbReference type="SAM" id="SignalP"/>
    </source>
</evidence>
<dbReference type="PROSITE" id="PS51257">
    <property type="entry name" value="PROKAR_LIPOPROTEIN"/>
    <property type="match status" value="1"/>
</dbReference>
<evidence type="ECO:0000313" key="3">
    <source>
        <dbReference type="Proteomes" id="UP000886595"/>
    </source>
</evidence>
<evidence type="ECO:0008006" key="4">
    <source>
        <dbReference type="Google" id="ProtNLM"/>
    </source>
</evidence>
<keyword evidence="3" id="KW-1185">Reference proteome</keyword>
<reference evidence="2 3" key="1">
    <citation type="submission" date="2020-02" db="EMBL/GenBank/DDBJ databases">
        <authorList>
            <person name="Ma Q."/>
            <person name="Huang Y."/>
            <person name="Song X."/>
            <person name="Pei D."/>
        </authorList>
    </citation>
    <scope>NUCLEOTIDE SEQUENCE [LARGE SCALE GENOMIC DNA]</scope>
    <source>
        <strain evidence="2">Sxm20200214</strain>
        <tissue evidence="2">Leaf</tissue>
    </source>
</reference>
<dbReference type="EMBL" id="JAAMPC010000001">
    <property type="protein sequence ID" value="KAG2334584.1"/>
    <property type="molecule type" value="Genomic_DNA"/>
</dbReference>
<gene>
    <name evidence="2" type="ORF">Bca52824_005764</name>
</gene>
<evidence type="ECO:0000313" key="2">
    <source>
        <dbReference type="EMBL" id="KAG2334584.1"/>
    </source>
</evidence>
<feature type="chain" id="PRO_5036492107" description="Defensin-like protein" evidence="1">
    <location>
        <begin position="25"/>
        <end position="93"/>
    </location>
</feature>
<dbReference type="OrthoDB" id="1049366at2759"/>
<sequence>MEKTTIIFVALLLIFSCMIMRSEGQFRCNKAEDCDPRACRGGAHVICENHKCTCGHGSPIGGNCLGDGDCVLDGCPSNNQVTCDIGQCTCVPS</sequence>
<dbReference type="Proteomes" id="UP000886595">
    <property type="component" value="Unassembled WGS sequence"/>
</dbReference>
<accession>A0A8X8BDA7</accession>
<keyword evidence="1" id="KW-0732">Signal</keyword>
<feature type="signal peptide" evidence="1">
    <location>
        <begin position="1"/>
        <end position="24"/>
    </location>
</feature>
<comment type="caution">
    <text evidence="2">The sequence shown here is derived from an EMBL/GenBank/DDBJ whole genome shotgun (WGS) entry which is preliminary data.</text>
</comment>
<proteinExistence type="predicted"/>
<protein>
    <recommendedName>
        <fullName evidence="4">Defensin-like protein</fullName>
    </recommendedName>
</protein>
<dbReference type="AlphaFoldDB" id="A0A8X8BDA7"/>
<name>A0A8X8BDA7_BRACI</name>